<keyword evidence="2" id="KW-1185">Reference proteome</keyword>
<gene>
    <name evidence="1" type="ORF">AVEN_72602_1</name>
</gene>
<dbReference type="EMBL" id="BGPR01004834">
    <property type="protein sequence ID" value="GBN03859.1"/>
    <property type="molecule type" value="Genomic_DNA"/>
</dbReference>
<sequence>MTIKLSEFQHFNFIQTHRFFHERYFSLCSKIVEWNKVKCPGFIVVRSTKRPIVSLMCESQEDGGGTRLPMSWIPDNNLSTCGDPCLAQGQHIFMQETTSGCG</sequence>
<reference evidence="1 2" key="1">
    <citation type="journal article" date="2019" name="Sci. Rep.">
        <title>Orb-weaving spider Araneus ventricosus genome elucidates the spidroin gene catalogue.</title>
        <authorList>
            <person name="Kono N."/>
            <person name="Nakamura H."/>
            <person name="Ohtoshi R."/>
            <person name="Moran D.A.P."/>
            <person name="Shinohara A."/>
            <person name="Yoshida Y."/>
            <person name="Fujiwara M."/>
            <person name="Mori M."/>
            <person name="Tomita M."/>
            <person name="Arakawa K."/>
        </authorList>
    </citation>
    <scope>NUCLEOTIDE SEQUENCE [LARGE SCALE GENOMIC DNA]</scope>
</reference>
<protein>
    <submittedName>
        <fullName evidence="1">Uncharacterized protein</fullName>
    </submittedName>
</protein>
<organism evidence="1 2">
    <name type="scientific">Araneus ventricosus</name>
    <name type="common">Orbweaver spider</name>
    <name type="synonym">Epeira ventricosa</name>
    <dbReference type="NCBI Taxonomy" id="182803"/>
    <lineage>
        <taxon>Eukaryota</taxon>
        <taxon>Metazoa</taxon>
        <taxon>Ecdysozoa</taxon>
        <taxon>Arthropoda</taxon>
        <taxon>Chelicerata</taxon>
        <taxon>Arachnida</taxon>
        <taxon>Araneae</taxon>
        <taxon>Araneomorphae</taxon>
        <taxon>Entelegynae</taxon>
        <taxon>Araneoidea</taxon>
        <taxon>Araneidae</taxon>
        <taxon>Araneus</taxon>
    </lineage>
</organism>
<evidence type="ECO:0000313" key="1">
    <source>
        <dbReference type="EMBL" id="GBN03859.1"/>
    </source>
</evidence>
<proteinExistence type="predicted"/>
<name>A0A4Y2KP08_ARAVE</name>
<comment type="caution">
    <text evidence="1">The sequence shown here is derived from an EMBL/GenBank/DDBJ whole genome shotgun (WGS) entry which is preliminary data.</text>
</comment>
<dbReference type="Proteomes" id="UP000499080">
    <property type="component" value="Unassembled WGS sequence"/>
</dbReference>
<evidence type="ECO:0000313" key="2">
    <source>
        <dbReference type="Proteomes" id="UP000499080"/>
    </source>
</evidence>
<accession>A0A4Y2KP08</accession>
<dbReference type="AlphaFoldDB" id="A0A4Y2KP08"/>